<evidence type="ECO:0000256" key="4">
    <source>
        <dbReference type="ARBA" id="ARBA00022884"/>
    </source>
</evidence>
<keyword evidence="6" id="KW-1133">Transmembrane helix</keyword>
<feature type="domain" description="HD" evidence="7">
    <location>
        <begin position="327"/>
        <end position="420"/>
    </location>
</feature>
<dbReference type="GO" id="GO:0003723">
    <property type="term" value="F:RNA binding"/>
    <property type="evidence" value="ECO:0007669"/>
    <property type="project" value="UniProtKB-KW"/>
</dbReference>
<dbReference type="GO" id="GO:0006402">
    <property type="term" value="P:mRNA catabolic process"/>
    <property type="evidence" value="ECO:0007669"/>
    <property type="project" value="InterPro"/>
</dbReference>
<dbReference type="PANTHER" id="PTHR12826:SF15">
    <property type="entry name" value="RIBONUCLEASE Y"/>
    <property type="match status" value="1"/>
</dbReference>
<dbReference type="PROSITE" id="PS50084">
    <property type="entry name" value="KH_TYPE_1"/>
    <property type="match status" value="1"/>
</dbReference>
<dbReference type="InterPro" id="IPR006674">
    <property type="entry name" value="HD_domain"/>
</dbReference>
<sequence length="511" mass="57402">MEVIIVISGICFIVGGILSYILLRYVAKSKYESILKEAEAEAEVIKKNKLLEVKEKFLNKKADLEKEVAVRNQKFQQTETKLKQRELVINQRQEDLQRKKEENDAIKENMEAQLGIIEKRKEELNKLQQQEVEKLEAISGLSAEEAKDRLVESLKEEAKTQAQSYINDIMDDAKLTANKEAKRIVVQSIQRIATETAIENSVTVFQIESDEIKGRIIGREGRNIRALEAATGVEIVVDDTPEAIVLSAFDPVRREIARLALHQLVSDGRIHPARIEEVVAKVRKQVEEEIIETGKRTTIDLGVHGLHPELIRIIGKMKYRSSYGQNLLQHARETANLCAVMASELGLNTKKAKRAGLLHDIGKVPDEEPELPHALLGMKLAERYKEKPDICNAIGAHHDETEMTSLFAPIVQVCDAISGARPGARREIVEAYIKRLNDLEQLALSYPGVTKTYAIQAGRELRVIVGADKIDDKQTESLSGEIAKKIQDEMTYPGQVKITVIRETRAVSFAK</sequence>
<keyword evidence="2" id="KW-0255">Endonuclease</keyword>
<dbReference type="EC" id="3.1.-.-" evidence="8"/>
<reference evidence="8" key="1">
    <citation type="submission" date="2019-03" db="EMBL/GenBank/DDBJ databases">
        <title>Single cell metagenomics reveals metabolic interactions within the superorganism composed of flagellate Streblomastix strix and complex community of Bacteroidetes bacteria on its surface.</title>
        <authorList>
            <person name="Treitli S.C."/>
            <person name="Kolisko M."/>
            <person name="Husnik F."/>
            <person name="Keeling P."/>
            <person name="Hampl V."/>
        </authorList>
    </citation>
    <scope>NUCLEOTIDE SEQUENCE</scope>
    <source>
        <strain evidence="8">STM</strain>
    </source>
</reference>
<evidence type="ECO:0000259" key="7">
    <source>
        <dbReference type="PROSITE" id="PS51831"/>
    </source>
</evidence>
<dbReference type="PANTHER" id="PTHR12826">
    <property type="entry name" value="RIBONUCLEASE Y"/>
    <property type="match status" value="1"/>
</dbReference>
<dbReference type="InterPro" id="IPR003607">
    <property type="entry name" value="HD/PDEase_dom"/>
</dbReference>
<dbReference type="HAMAP" id="MF_00335">
    <property type="entry name" value="RNase_Y"/>
    <property type="match status" value="1"/>
</dbReference>
<dbReference type="InterPro" id="IPR004088">
    <property type="entry name" value="KH_dom_type_1"/>
</dbReference>
<keyword evidence="6" id="KW-0472">Membrane</keyword>
<evidence type="ECO:0000256" key="6">
    <source>
        <dbReference type="SAM" id="Phobius"/>
    </source>
</evidence>
<evidence type="ECO:0000256" key="5">
    <source>
        <dbReference type="SAM" id="Coils"/>
    </source>
</evidence>
<dbReference type="InterPro" id="IPR006675">
    <property type="entry name" value="HDIG_dom"/>
</dbReference>
<name>A0A5J4SFP3_9ZZZZ</name>
<evidence type="ECO:0000256" key="1">
    <source>
        <dbReference type="ARBA" id="ARBA00022722"/>
    </source>
</evidence>
<accession>A0A5J4SFP3</accession>
<comment type="caution">
    <text evidence="8">The sequence shown here is derived from an EMBL/GenBank/DDBJ whole genome shotgun (WGS) entry which is preliminary data.</text>
</comment>
<protein>
    <submittedName>
        <fullName evidence="8">Ribonuclease Y</fullName>
        <ecNumber evidence="8">3.1.-.-</ecNumber>
    </submittedName>
</protein>
<dbReference type="Pfam" id="PF00013">
    <property type="entry name" value="KH_1"/>
    <property type="match status" value="1"/>
</dbReference>
<keyword evidence="6" id="KW-0812">Transmembrane</keyword>
<dbReference type="CDD" id="cd22431">
    <property type="entry name" value="KH-I_RNaseY"/>
    <property type="match status" value="1"/>
</dbReference>
<dbReference type="AlphaFoldDB" id="A0A5J4SFP3"/>
<evidence type="ECO:0000256" key="3">
    <source>
        <dbReference type="ARBA" id="ARBA00022801"/>
    </source>
</evidence>
<evidence type="ECO:0000256" key="2">
    <source>
        <dbReference type="ARBA" id="ARBA00022759"/>
    </source>
</evidence>
<dbReference type="NCBIfam" id="TIGR03319">
    <property type="entry name" value="RNase_Y"/>
    <property type="match status" value="1"/>
</dbReference>
<dbReference type="InterPro" id="IPR036612">
    <property type="entry name" value="KH_dom_type_1_sf"/>
</dbReference>
<dbReference type="Pfam" id="PF12072">
    <property type="entry name" value="RNase_Y_N"/>
    <property type="match status" value="1"/>
</dbReference>
<dbReference type="EMBL" id="SNRY01000203">
    <property type="protein sequence ID" value="KAA6344718.1"/>
    <property type="molecule type" value="Genomic_DNA"/>
</dbReference>
<dbReference type="InterPro" id="IPR022711">
    <property type="entry name" value="RNase_Y_N"/>
</dbReference>
<dbReference type="Gene3D" id="3.30.1370.10">
    <property type="entry name" value="K Homology domain, type 1"/>
    <property type="match status" value="1"/>
</dbReference>
<feature type="coiled-coil region" evidence="5">
    <location>
        <begin position="28"/>
        <end position="163"/>
    </location>
</feature>
<dbReference type="Gene3D" id="1.10.3210.10">
    <property type="entry name" value="Hypothetical protein af1432"/>
    <property type="match status" value="1"/>
</dbReference>
<dbReference type="SMART" id="SM00471">
    <property type="entry name" value="HDc"/>
    <property type="match status" value="1"/>
</dbReference>
<dbReference type="Pfam" id="PF01966">
    <property type="entry name" value="HD"/>
    <property type="match status" value="1"/>
</dbReference>
<dbReference type="NCBIfam" id="TIGR00277">
    <property type="entry name" value="HDIG"/>
    <property type="match status" value="1"/>
</dbReference>
<proteinExistence type="inferred from homology"/>
<keyword evidence="3 8" id="KW-0378">Hydrolase</keyword>
<keyword evidence="1" id="KW-0540">Nuclease</keyword>
<dbReference type="InterPro" id="IPR017705">
    <property type="entry name" value="Ribonuclease_Y"/>
</dbReference>
<keyword evidence="4" id="KW-0694">RNA-binding</keyword>
<dbReference type="SUPFAM" id="SSF54791">
    <property type="entry name" value="Eukaryotic type KH-domain (KH-domain type I)"/>
    <property type="match status" value="1"/>
</dbReference>
<dbReference type="SUPFAM" id="SSF109604">
    <property type="entry name" value="HD-domain/PDEase-like"/>
    <property type="match status" value="1"/>
</dbReference>
<gene>
    <name evidence="8" type="ORF">EZS27_007671</name>
</gene>
<dbReference type="GO" id="GO:0016020">
    <property type="term" value="C:membrane"/>
    <property type="evidence" value="ECO:0007669"/>
    <property type="project" value="InterPro"/>
</dbReference>
<dbReference type="SMART" id="SM00322">
    <property type="entry name" value="KH"/>
    <property type="match status" value="1"/>
</dbReference>
<organism evidence="8">
    <name type="scientific">termite gut metagenome</name>
    <dbReference type="NCBI Taxonomy" id="433724"/>
    <lineage>
        <taxon>unclassified sequences</taxon>
        <taxon>metagenomes</taxon>
        <taxon>organismal metagenomes</taxon>
    </lineage>
</organism>
<dbReference type="GO" id="GO:0016787">
    <property type="term" value="F:hydrolase activity"/>
    <property type="evidence" value="ECO:0007669"/>
    <property type="project" value="UniProtKB-KW"/>
</dbReference>
<dbReference type="InterPro" id="IPR004087">
    <property type="entry name" value="KH_dom"/>
</dbReference>
<dbReference type="FunFam" id="1.10.3210.10:FF:000013">
    <property type="entry name" value="Ribonuclease Y"/>
    <property type="match status" value="1"/>
</dbReference>
<dbReference type="PROSITE" id="PS51831">
    <property type="entry name" value="HD"/>
    <property type="match status" value="1"/>
</dbReference>
<keyword evidence="5" id="KW-0175">Coiled coil</keyword>
<feature type="transmembrane region" description="Helical" evidence="6">
    <location>
        <begin position="6"/>
        <end position="27"/>
    </location>
</feature>
<dbReference type="GO" id="GO:0004519">
    <property type="term" value="F:endonuclease activity"/>
    <property type="evidence" value="ECO:0007669"/>
    <property type="project" value="UniProtKB-KW"/>
</dbReference>
<evidence type="ECO:0000313" key="8">
    <source>
        <dbReference type="EMBL" id="KAA6344718.1"/>
    </source>
</evidence>